<evidence type="ECO:0008006" key="5">
    <source>
        <dbReference type="Google" id="ProtNLM"/>
    </source>
</evidence>
<evidence type="ECO:0000313" key="3">
    <source>
        <dbReference type="EMBL" id="CAF1657319.1"/>
    </source>
</evidence>
<feature type="compositionally biased region" description="Polar residues" evidence="1">
    <location>
        <begin position="19"/>
        <end position="28"/>
    </location>
</feature>
<dbReference type="PANTHER" id="PTHR34706:SF1">
    <property type="entry name" value="VWFA DOMAIN-CONTAINING PROTEIN"/>
    <property type="match status" value="1"/>
</dbReference>
<reference evidence="2" key="1">
    <citation type="submission" date="2021-02" db="EMBL/GenBank/DDBJ databases">
        <authorList>
            <person name="Nowell W R."/>
        </authorList>
    </citation>
    <scope>NUCLEOTIDE SEQUENCE</scope>
</reference>
<protein>
    <recommendedName>
        <fullName evidence="5">VWFA domain-containing protein</fullName>
    </recommendedName>
</protein>
<comment type="caution">
    <text evidence="2">The sequence shown here is derived from an EMBL/GenBank/DDBJ whole genome shotgun (WGS) entry which is preliminary data.</text>
</comment>
<dbReference type="AlphaFoldDB" id="A0A815UL57"/>
<dbReference type="InterPro" id="IPR036465">
    <property type="entry name" value="vWFA_dom_sf"/>
</dbReference>
<organism evidence="2 4">
    <name type="scientific">Rotaria magnacalcarata</name>
    <dbReference type="NCBI Taxonomy" id="392030"/>
    <lineage>
        <taxon>Eukaryota</taxon>
        <taxon>Metazoa</taxon>
        <taxon>Spiralia</taxon>
        <taxon>Gnathifera</taxon>
        <taxon>Rotifera</taxon>
        <taxon>Eurotatoria</taxon>
        <taxon>Bdelloidea</taxon>
        <taxon>Philodinida</taxon>
        <taxon>Philodinidae</taxon>
        <taxon>Rotaria</taxon>
    </lineage>
</organism>
<sequence>MASYLNVAEEQQDDRTEADTTNTFSSTALGKEAKDGSTASSSETGIQPASAKSRRTNTTQQPNETIYRVQYHQDTNINQKLRDLANRHEIQFKGIKCLCKLENFKIAILCDDSGSMSEYVDGSQKTRWDELRDIVTLVIKIGCIFDSEGVDVYFLNRPGKFTIKDPNDVNDIFAENPDGYTPLVRSLRRIFRLPEALGSSRRKLLLFIATDGNPTDDDGRPNAEEFKHVMLHERQSETTHVSFLVCTDEPDSVDYLTCFDRTMKNIDVTDDYKTEKAKIRQYNGANFKFSKGDYIVKALAGVIDSETDQLNEPRIVNNSSS</sequence>
<feature type="region of interest" description="Disordered" evidence="1">
    <location>
        <begin position="1"/>
        <end position="63"/>
    </location>
</feature>
<dbReference type="PANTHER" id="PTHR34706">
    <property type="entry name" value="SLR1338 PROTEIN"/>
    <property type="match status" value="1"/>
</dbReference>
<dbReference type="Proteomes" id="UP000663834">
    <property type="component" value="Unassembled WGS sequence"/>
</dbReference>
<gene>
    <name evidence="2" type="ORF">CJN711_LOCUS28426</name>
    <name evidence="3" type="ORF">KQP761_LOCUS31240</name>
</gene>
<dbReference type="EMBL" id="CAJNOW010017421">
    <property type="protein sequence ID" value="CAF1657319.1"/>
    <property type="molecule type" value="Genomic_DNA"/>
</dbReference>
<accession>A0A815UL57</accession>
<proteinExistence type="predicted"/>
<dbReference type="EMBL" id="CAJNOV010013429">
    <property type="protein sequence ID" value="CAF1521381.1"/>
    <property type="molecule type" value="Genomic_DNA"/>
</dbReference>
<dbReference type="Proteomes" id="UP000663855">
    <property type="component" value="Unassembled WGS sequence"/>
</dbReference>
<evidence type="ECO:0000313" key="2">
    <source>
        <dbReference type="EMBL" id="CAF1521381.1"/>
    </source>
</evidence>
<dbReference type="SUPFAM" id="SSF53300">
    <property type="entry name" value="vWA-like"/>
    <property type="match status" value="1"/>
</dbReference>
<feature type="compositionally biased region" description="Polar residues" evidence="1">
    <location>
        <begin position="37"/>
        <end position="47"/>
    </location>
</feature>
<evidence type="ECO:0000313" key="4">
    <source>
        <dbReference type="Proteomes" id="UP000663855"/>
    </source>
</evidence>
<evidence type="ECO:0000256" key="1">
    <source>
        <dbReference type="SAM" id="MobiDB-lite"/>
    </source>
</evidence>
<name>A0A815UL57_9BILA</name>
<dbReference type="OrthoDB" id="10049308at2759"/>